<accession>A0A7W6Y002</accession>
<protein>
    <submittedName>
        <fullName evidence="1">Uncharacterized protein</fullName>
    </submittedName>
</protein>
<proteinExistence type="predicted"/>
<gene>
    <name evidence="1" type="ORF">GGE15_007510</name>
</gene>
<comment type="caution">
    <text evidence="1">The sequence shown here is derived from an EMBL/GenBank/DDBJ whole genome shotgun (WGS) entry which is preliminary data.</text>
</comment>
<dbReference type="EMBL" id="JACIHI010000051">
    <property type="protein sequence ID" value="MBB4444187.1"/>
    <property type="molecule type" value="Genomic_DNA"/>
</dbReference>
<organism evidence="1 2">
    <name type="scientific">Rhizobium esperanzae</name>
    <dbReference type="NCBI Taxonomy" id="1967781"/>
    <lineage>
        <taxon>Bacteria</taxon>
        <taxon>Pseudomonadati</taxon>
        <taxon>Pseudomonadota</taxon>
        <taxon>Alphaproteobacteria</taxon>
        <taxon>Hyphomicrobiales</taxon>
        <taxon>Rhizobiaceae</taxon>
        <taxon>Rhizobium/Agrobacterium group</taxon>
        <taxon>Rhizobium</taxon>
    </lineage>
</organism>
<evidence type="ECO:0000313" key="2">
    <source>
        <dbReference type="Proteomes" id="UP000533724"/>
    </source>
</evidence>
<dbReference type="AlphaFoldDB" id="A0A7W6Y002"/>
<dbReference type="Proteomes" id="UP000533724">
    <property type="component" value="Unassembled WGS sequence"/>
</dbReference>
<evidence type="ECO:0000313" key="1">
    <source>
        <dbReference type="EMBL" id="MBB4444187.1"/>
    </source>
</evidence>
<sequence>MKQEIEYLRDSEKNGNSLAAGQDLESLLVVGSTDDPDREVETGGFVHELQPVLGAAGEQMLTQGERLRMPSGTA</sequence>
<reference evidence="1 2" key="1">
    <citation type="submission" date="2020-08" db="EMBL/GenBank/DDBJ databases">
        <title>Genomic Encyclopedia of Type Strains, Phase IV (KMG-V): Genome sequencing to study the core and pangenomes of soil and plant-associated prokaryotes.</title>
        <authorList>
            <person name="Whitman W."/>
        </authorList>
    </citation>
    <scope>NUCLEOTIDE SEQUENCE [LARGE SCALE GENOMIC DNA]</scope>
    <source>
        <strain evidence="1 2">SEMIA 414</strain>
    </source>
</reference>
<name>A0A7W6Y002_9HYPH</name>